<proteinExistence type="predicted"/>
<evidence type="ECO:0000313" key="2">
    <source>
        <dbReference type="Proteomes" id="UP000668068"/>
    </source>
</evidence>
<organism evidence="1 2">
    <name type="scientific">Clostridium perfringens</name>
    <dbReference type="NCBI Taxonomy" id="1502"/>
    <lineage>
        <taxon>Bacteria</taxon>
        <taxon>Bacillati</taxon>
        <taxon>Bacillota</taxon>
        <taxon>Clostridia</taxon>
        <taxon>Eubacteriales</taxon>
        <taxon>Clostridiaceae</taxon>
        <taxon>Clostridium</taxon>
    </lineage>
</organism>
<dbReference type="AlphaFoldDB" id="A0AAW4J5U1"/>
<dbReference type="EMBL" id="JAENQP010000007">
    <property type="protein sequence ID" value="MBO3359411.1"/>
    <property type="molecule type" value="Genomic_DNA"/>
</dbReference>
<name>A0AAW4J5U1_CLOPF</name>
<protein>
    <submittedName>
        <fullName evidence="1">Uncharacterized protein</fullName>
    </submittedName>
</protein>
<comment type="caution">
    <text evidence="1">The sequence shown here is derived from an EMBL/GenBank/DDBJ whole genome shotgun (WGS) entry which is preliminary data.</text>
</comment>
<accession>A0AAW4J5U1</accession>
<gene>
    <name evidence="1" type="ORF">JJB47_11580</name>
</gene>
<evidence type="ECO:0000313" key="1">
    <source>
        <dbReference type="EMBL" id="MBO3359411.1"/>
    </source>
</evidence>
<dbReference type="Proteomes" id="UP000668068">
    <property type="component" value="Unassembled WGS sequence"/>
</dbReference>
<sequence>MLVKRWLWKARLRKVINMTILAKPMMGSLIIKSSKREQFIRESNNNVISKDFLKQCRESSKLIKRK</sequence>
<reference evidence="1" key="1">
    <citation type="submission" date="2020-12" db="EMBL/GenBank/DDBJ databases">
        <title>Comparative genomics of Clostridium perfringens reveals patterns of host-associated phylogenetic clades and virulence factors.</title>
        <authorList>
            <person name="Smith A.H."/>
            <person name="Geier R."/>
        </authorList>
    </citation>
    <scope>NUCLEOTIDE SEQUENCE</scope>
    <source>
        <strain evidence="1">CHD30677R</strain>
    </source>
</reference>